<accession>A0A8H3TX22</accession>
<dbReference type="PANTHER" id="PTHR33442:SF1">
    <property type="entry name" value="TRANS-3-HYDROXY-L-PROLINE DEHYDRATASE"/>
    <property type="match status" value="1"/>
</dbReference>
<dbReference type="InterPro" id="IPR008794">
    <property type="entry name" value="Pro_racemase_fam"/>
</dbReference>
<comment type="catalytic activity">
    <reaction evidence="1">
        <text>trans-3-hydroxy-L-proline = 1-pyrroline-2-carboxylate + H2O</text>
        <dbReference type="Rhea" id="RHEA:10320"/>
        <dbReference type="ChEBI" id="CHEBI:15377"/>
        <dbReference type="ChEBI" id="CHEBI:39785"/>
        <dbReference type="ChEBI" id="CHEBI:57938"/>
        <dbReference type="EC" id="4.2.1.77"/>
    </reaction>
</comment>
<evidence type="ECO:0000256" key="3">
    <source>
        <dbReference type="ARBA" id="ARBA00013105"/>
    </source>
</evidence>
<dbReference type="AlphaFoldDB" id="A0A8H3TX22"/>
<evidence type="ECO:0000313" key="4">
    <source>
        <dbReference type="EMBL" id="GHJ88717.1"/>
    </source>
</evidence>
<dbReference type="OrthoDB" id="6409228at2759"/>
<protein>
    <recommendedName>
        <fullName evidence="3">trans-L-3-hydroxyproline dehydratase</fullName>
        <ecNumber evidence="3">4.2.1.77</ecNumber>
    </recommendedName>
</protein>
<proteinExistence type="inferred from homology"/>
<evidence type="ECO:0000256" key="1">
    <source>
        <dbReference type="ARBA" id="ARBA00001148"/>
    </source>
</evidence>
<organism evidence="4 5">
    <name type="scientific">Naganishia liquefaciens</name>
    <dbReference type="NCBI Taxonomy" id="104408"/>
    <lineage>
        <taxon>Eukaryota</taxon>
        <taxon>Fungi</taxon>
        <taxon>Dikarya</taxon>
        <taxon>Basidiomycota</taxon>
        <taxon>Agaricomycotina</taxon>
        <taxon>Tremellomycetes</taxon>
        <taxon>Filobasidiales</taxon>
        <taxon>Filobasidiaceae</taxon>
        <taxon>Naganishia</taxon>
    </lineage>
</organism>
<dbReference type="EC" id="4.2.1.77" evidence="3"/>
<dbReference type="PANTHER" id="PTHR33442">
    <property type="entry name" value="TRANS-3-HYDROXY-L-PROLINE DEHYDRATASE"/>
    <property type="match status" value="1"/>
</dbReference>
<dbReference type="Proteomes" id="UP000620104">
    <property type="component" value="Unassembled WGS sequence"/>
</dbReference>
<dbReference type="SUPFAM" id="SSF54506">
    <property type="entry name" value="Diaminopimelate epimerase-like"/>
    <property type="match status" value="1"/>
</dbReference>
<comment type="similarity">
    <text evidence="2">Belongs to the proline racemase family.</text>
</comment>
<dbReference type="SFLD" id="SFLDS00028">
    <property type="entry name" value="Proline_Racemase"/>
    <property type="match status" value="1"/>
</dbReference>
<evidence type="ECO:0000256" key="2">
    <source>
        <dbReference type="ARBA" id="ARBA00007529"/>
    </source>
</evidence>
<dbReference type="GO" id="GO:0050346">
    <property type="term" value="F:trans-L-3-hydroxyproline dehydratase activity"/>
    <property type="evidence" value="ECO:0007669"/>
    <property type="project" value="UniProtKB-EC"/>
</dbReference>
<sequence>MQHTVGLYGYDEDAIHVVDMHTTGEATRIIIQGYPELKGTTLLEKRRDAKLRLDHLRRRLMFEPRGHRDMYGALLVRETEHVFDGTADIGVLFLHNEGYSTMCGHATLALGRFLVDTHDSTVFPGRKDLPYDSESQTSTVRIHAPCGVVTVTVPTTIKQIGGNDVHVSDPSRAVSFTSVPCYVSLLSYTLPIPQTHTWPHLEELGKSDIQISIAYGGAFYCLVEARELGFQDGLRTKGIELEDYDRATGKIKALIESDEEFCKRYLRHPDEPDLSFLYSVMIVDHDVPSANLSSSPPAEVGLCFFADQQVDRSPTGSCAGARVALRMAEGTMRMNEPRDFHSLVSLAKVGSGDALDRGAFRALGIEETKLSDGTSAVVVRLDGKAWYTGTSIFVAEKLDEIARNGFQLRLPNA</sequence>
<dbReference type="Pfam" id="PF05544">
    <property type="entry name" value="Pro_racemase"/>
    <property type="match status" value="1"/>
</dbReference>
<evidence type="ECO:0000313" key="5">
    <source>
        <dbReference type="Proteomes" id="UP000620104"/>
    </source>
</evidence>
<gene>
    <name evidence="4" type="ORF">NliqN6_5119</name>
</gene>
<comment type="caution">
    <text evidence="4">The sequence shown here is derived from an EMBL/GenBank/DDBJ whole genome shotgun (WGS) entry which is preliminary data.</text>
</comment>
<dbReference type="Gene3D" id="3.10.310.10">
    <property type="entry name" value="Diaminopimelate Epimerase, Chain A, domain 1"/>
    <property type="match status" value="2"/>
</dbReference>
<name>A0A8H3TX22_9TREE</name>
<keyword evidence="5" id="KW-1185">Reference proteome</keyword>
<dbReference type="EMBL" id="BLZA01000030">
    <property type="protein sequence ID" value="GHJ88717.1"/>
    <property type="molecule type" value="Genomic_DNA"/>
</dbReference>
<reference evidence="4" key="1">
    <citation type="submission" date="2020-07" db="EMBL/GenBank/DDBJ databases">
        <title>Draft Genome Sequence of a Deep-Sea Yeast, Naganishia (Cryptococcus) liquefaciens strain N6.</title>
        <authorList>
            <person name="Han Y.W."/>
            <person name="Kajitani R."/>
            <person name="Morimoto H."/>
            <person name="Parhat M."/>
            <person name="Tsubouchi H."/>
            <person name="Bakenova O."/>
            <person name="Ogata M."/>
            <person name="Argunhan B."/>
            <person name="Aoki R."/>
            <person name="Kajiwara S."/>
            <person name="Itoh T."/>
            <person name="Iwasaki H."/>
        </authorList>
    </citation>
    <scope>NUCLEOTIDE SEQUENCE</scope>
    <source>
        <strain evidence="4">N6</strain>
    </source>
</reference>
<dbReference type="FunFam" id="3.10.310.10:FF:000003">
    <property type="entry name" value="Proline racemase"/>
    <property type="match status" value="1"/>
</dbReference>